<dbReference type="Pfam" id="PF07173">
    <property type="entry name" value="GRDP-like"/>
    <property type="match status" value="1"/>
</dbReference>
<name>A0AA40VQP8_9NOST</name>
<dbReference type="PANTHER" id="PTHR34365:SF7">
    <property type="entry name" value="GLYCINE-RICH DOMAIN-CONTAINING PROTEIN 1"/>
    <property type="match status" value="1"/>
</dbReference>
<gene>
    <name evidence="2" type="ORF">FNW02_09245</name>
</gene>
<dbReference type="PANTHER" id="PTHR34365">
    <property type="entry name" value="ENOLASE (DUF1399)"/>
    <property type="match status" value="1"/>
</dbReference>
<dbReference type="RefSeq" id="WP_191757248.1">
    <property type="nucleotide sequence ID" value="NZ_VJXY01000007.1"/>
</dbReference>
<accession>A0AA40VQP8</accession>
<dbReference type="EMBL" id="VJXY01000007">
    <property type="protein sequence ID" value="MBD6616007.1"/>
    <property type="molecule type" value="Genomic_DNA"/>
</dbReference>
<dbReference type="AlphaFoldDB" id="A0AA40VQP8"/>
<organism evidence="2 3">
    <name type="scientific">Komarekiella delphini-convector SJRDD-AB1</name>
    <dbReference type="NCBI Taxonomy" id="2593771"/>
    <lineage>
        <taxon>Bacteria</taxon>
        <taxon>Bacillati</taxon>
        <taxon>Cyanobacteriota</taxon>
        <taxon>Cyanophyceae</taxon>
        <taxon>Nostocales</taxon>
        <taxon>Nostocaceae</taxon>
        <taxon>Komarekiella</taxon>
        <taxon>Komarekiella delphini-convector</taxon>
    </lineage>
</organism>
<evidence type="ECO:0000313" key="2">
    <source>
        <dbReference type="EMBL" id="MBD6616007.1"/>
    </source>
</evidence>
<dbReference type="InterPro" id="IPR009836">
    <property type="entry name" value="GRDP-like"/>
</dbReference>
<dbReference type="Proteomes" id="UP001165986">
    <property type="component" value="Unassembled WGS sequence"/>
</dbReference>
<reference evidence="2" key="1">
    <citation type="submission" date="2019-07" db="EMBL/GenBank/DDBJ databases">
        <title>Toxilogical consequences of a new and cryptic species of cyanobacteria (Komarekiella delphini-convector) recovered from the epidermis of a bottlenose dolphin and 1500 ft. in the air.</title>
        <authorList>
            <person name="Brown A.O."/>
            <person name="Dvorak P."/>
            <person name="Villanueva C.D."/>
            <person name="Foss A.J."/>
            <person name="Garvey A.D."/>
            <person name="Gibson Q.A."/>
            <person name="Johansen J.R."/>
            <person name="Casamatta D.A."/>
        </authorList>
    </citation>
    <scope>NUCLEOTIDE SEQUENCE</scope>
    <source>
        <strain evidence="2">SJRDD-AB1</strain>
    </source>
</reference>
<feature type="compositionally biased region" description="Polar residues" evidence="1">
    <location>
        <begin position="155"/>
        <end position="165"/>
    </location>
</feature>
<comment type="caution">
    <text evidence="2">The sequence shown here is derived from an EMBL/GenBank/DDBJ whole genome shotgun (WGS) entry which is preliminary data.</text>
</comment>
<feature type="compositionally biased region" description="Low complexity" evidence="1">
    <location>
        <begin position="144"/>
        <end position="154"/>
    </location>
</feature>
<feature type="region of interest" description="Disordered" evidence="1">
    <location>
        <begin position="142"/>
        <end position="172"/>
    </location>
</feature>
<protein>
    <submittedName>
        <fullName evidence="2">Glycine-rich domain-containing protein-like</fullName>
    </submittedName>
</protein>
<evidence type="ECO:0000256" key="1">
    <source>
        <dbReference type="SAM" id="MobiDB-lite"/>
    </source>
</evidence>
<keyword evidence="3" id="KW-1185">Reference proteome</keyword>
<evidence type="ECO:0000313" key="3">
    <source>
        <dbReference type="Proteomes" id="UP001165986"/>
    </source>
</evidence>
<proteinExistence type="predicted"/>
<sequence length="172" mass="20093">MLRTSINNELKRAFLPKFENLDLESIIIKLTHPKDVYKWSREKAEYAVSQYKKFLFLNALYPEQELVPTKEVDNVWHVHILDTEKYRNDCQYLFGRFLDHYPYSGLGGQQDEKKHLNKFELSQTLFQEIFPSDNVKFSKIPAHSSSSSSASFSSVTLGYSSSNRSNEFDFSD</sequence>